<reference evidence="2" key="1">
    <citation type="submission" date="2015-04" db="EMBL/GenBank/DDBJ databases">
        <title>Genome sequencing of pathogens of bean.</title>
        <authorList>
            <person name="Harrison J.W."/>
            <person name="Aritua V."/>
            <person name="Sapp M."/>
            <person name="Smith J."/>
            <person name="Studholme D.J."/>
        </authorList>
    </citation>
    <scope>NUCLEOTIDE SEQUENCE [LARGE SCALE GENOMIC DNA]</scope>
    <source>
        <strain evidence="2">NCPPB 1138</strain>
    </source>
</reference>
<dbReference type="EMBL" id="JWTI02000028">
    <property type="protein sequence ID" value="KHS40130.1"/>
    <property type="molecule type" value="Genomic_DNA"/>
</dbReference>
<dbReference type="Proteomes" id="UP000031180">
    <property type="component" value="Unassembled WGS sequence"/>
</dbReference>
<dbReference type="AlphaFoldDB" id="A0AB34QR77"/>
<accession>A0AB34QR77</accession>
<organism evidence="1 2">
    <name type="scientific">Xanthomonas campestris pv. phaseoli</name>
    <dbReference type="NCBI Taxonomy" id="317013"/>
    <lineage>
        <taxon>Bacteria</taxon>
        <taxon>Pseudomonadati</taxon>
        <taxon>Pseudomonadota</taxon>
        <taxon>Gammaproteobacteria</taxon>
        <taxon>Lysobacterales</taxon>
        <taxon>Lysobacteraceae</taxon>
        <taxon>Xanthomonas</taxon>
    </lineage>
</organism>
<evidence type="ECO:0000313" key="2">
    <source>
        <dbReference type="Proteomes" id="UP000031180"/>
    </source>
</evidence>
<comment type="caution">
    <text evidence="1">The sequence shown here is derived from an EMBL/GenBank/DDBJ whole genome shotgun (WGS) entry which is preliminary data.</text>
</comment>
<name>A0AB34QR77_XANCH</name>
<gene>
    <name evidence="1" type="ORF">RN20_02790</name>
</gene>
<proteinExistence type="predicted"/>
<protein>
    <submittedName>
        <fullName evidence="1">Uncharacterized protein</fullName>
    </submittedName>
</protein>
<evidence type="ECO:0000313" key="1">
    <source>
        <dbReference type="EMBL" id="KHS40130.1"/>
    </source>
</evidence>
<sequence>MHRVDGDCPCANAAGCFDARSLAHRDDVLLSKVAHTGM</sequence>